<dbReference type="AlphaFoldDB" id="A0A1F5YGV5"/>
<feature type="domain" description="Ketoreductase" evidence="3">
    <location>
        <begin position="11"/>
        <end position="189"/>
    </location>
</feature>
<dbReference type="InterPro" id="IPR057326">
    <property type="entry name" value="KR_dom"/>
</dbReference>
<dbReference type="PROSITE" id="PS00061">
    <property type="entry name" value="ADH_SHORT"/>
    <property type="match status" value="1"/>
</dbReference>
<gene>
    <name evidence="4" type="ORF">A2Z86_06210</name>
</gene>
<dbReference type="Gene3D" id="3.40.50.720">
    <property type="entry name" value="NAD(P)-binding Rossmann-like Domain"/>
    <property type="match status" value="1"/>
</dbReference>
<evidence type="ECO:0000313" key="4">
    <source>
        <dbReference type="EMBL" id="OGF99379.1"/>
    </source>
</evidence>
<dbReference type="InterPro" id="IPR020904">
    <property type="entry name" value="Sc_DH/Rdtase_CS"/>
</dbReference>
<dbReference type="FunFam" id="3.40.50.720:FF:000084">
    <property type="entry name" value="Short-chain dehydrogenase reductase"/>
    <property type="match status" value="1"/>
</dbReference>
<dbReference type="Proteomes" id="UP000176992">
    <property type="component" value="Unassembled WGS sequence"/>
</dbReference>
<dbReference type="InterPro" id="IPR036291">
    <property type="entry name" value="NAD(P)-bd_dom_sf"/>
</dbReference>
<name>A0A1F5YGV5_9BACT</name>
<dbReference type="NCBIfam" id="NF005559">
    <property type="entry name" value="PRK07231.1"/>
    <property type="match status" value="1"/>
</dbReference>
<dbReference type="PANTHER" id="PTHR42760">
    <property type="entry name" value="SHORT-CHAIN DEHYDROGENASES/REDUCTASES FAMILY MEMBER"/>
    <property type="match status" value="1"/>
</dbReference>
<evidence type="ECO:0000256" key="2">
    <source>
        <dbReference type="ARBA" id="ARBA00023002"/>
    </source>
</evidence>
<dbReference type="InterPro" id="IPR002347">
    <property type="entry name" value="SDR_fam"/>
</dbReference>
<comment type="caution">
    <text evidence="4">The sequence shown here is derived from an EMBL/GenBank/DDBJ whole genome shotgun (WGS) entry which is preliminary data.</text>
</comment>
<evidence type="ECO:0000256" key="1">
    <source>
        <dbReference type="ARBA" id="ARBA00006484"/>
    </source>
</evidence>
<dbReference type="EMBL" id="MFIV01000025">
    <property type="protein sequence ID" value="OGF99379.1"/>
    <property type="molecule type" value="Genomic_DNA"/>
</dbReference>
<protein>
    <submittedName>
        <fullName evidence="4">2-deoxy-D-gluconate 3-dehydrogenase</fullName>
    </submittedName>
</protein>
<organism evidence="4 5">
    <name type="scientific">Candidatus Glassbacteria bacterium GWA2_58_10</name>
    <dbReference type="NCBI Taxonomy" id="1817865"/>
    <lineage>
        <taxon>Bacteria</taxon>
        <taxon>Candidatus Glassiibacteriota</taxon>
    </lineage>
</organism>
<proteinExistence type="inferred from homology"/>
<dbReference type="PRINTS" id="PR00080">
    <property type="entry name" value="SDRFAMILY"/>
</dbReference>
<dbReference type="SMART" id="SM00822">
    <property type="entry name" value="PKS_KR"/>
    <property type="match status" value="1"/>
</dbReference>
<dbReference type="PRINTS" id="PR00081">
    <property type="entry name" value="GDHRDH"/>
</dbReference>
<dbReference type="PANTHER" id="PTHR42760:SF5">
    <property type="entry name" value="2-DEHYDRO-3-DEOXY-D-GLUCONATE 5-DEHYDROGENASE"/>
    <property type="match status" value="1"/>
</dbReference>
<evidence type="ECO:0000313" key="5">
    <source>
        <dbReference type="Proteomes" id="UP000176992"/>
    </source>
</evidence>
<accession>A0A1F5YGV5</accession>
<dbReference type="GO" id="GO:0016616">
    <property type="term" value="F:oxidoreductase activity, acting on the CH-OH group of donors, NAD or NADP as acceptor"/>
    <property type="evidence" value="ECO:0007669"/>
    <property type="project" value="UniProtKB-ARBA"/>
</dbReference>
<sequence length="253" mass="26974">MSLEQFSLEGRKALVTGASRGIGRACAVGLARAGADVALVSRGGALKAAAGEIEKLGRRALVLQEDLTRPETADKVVEAAVREFGRLDILVNNAGTTCRSPAENFTNEDWAEVLELNLNAVFRLCRAAGRVMLDQGYGKIVNVASLMSFQGGITIAAYTASKAGVAGLTRALANEWAGRNITVNALAPGYVRTEVTAPLQKDPVRSRQILERIPQGRWAEPEDMVGAVIFLASEASRYVQGHLLVVDGGWLSR</sequence>
<evidence type="ECO:0000259" key="3">
    <source>
        <dbReference type="SMART" id="SM00822"/>
    </source>
</evidence>
<comment type="similarity">
    <text evidence="1">Belongs to the short-chain dehydrogenases/reductases (SDR) family.</text>
</comment>
<dbReference type="SUPFAM" id="SSF51735">
    <property type="entry name" value="NAD(P)-binding Rossmann-fold domains"/>
    <property type="match status" value="1"/>
</dbReference>
<reference evidence="4 5" key="1">
    <citation type="journal article" date="2016" name="Nat. Commun.">
        <title>Thousands of microbial genomes shed light on interconnected biogeochemical processes in an aquifer system.</title>
        <authorList>
            <person name="Anantharaman K."/>
            <person name="Brown C.T."/>
            <person name="Hug L.A."/>
            <person name="Sharon I."/>
            <person name="Castelle C.J."/>
            <person name="Probst A.J."/>
            <person name="Thomas B.C."/>
            <person name="Singh A."/>
            <person name="Wilkins M.J."/>
            <person name="Karaoz U."/>
            <person name="Brodie E.L."/>
            <person name="Williams K.H."/>
            <person name="Hubbard S.S."/>
            <person name="Banfield J.F."/>
        </authorList>
    </citation>
    <scope>NUCLEOTIDE SEQUENCE [LARGE SCALE GENOMIC DNA]</scope>
</reference>
<keyword evidence="2" id="KW-0560">Oxidoreductase</keyword>
<dbReference type="Pfam" id="PF13561">
    <property type="entry name" value="adh_short_C2"/>
    <property type="match status" value="1"/>
</dbReference>